<proteinExistence type="predicted"/>
<accession>A0A8J2PUE9</accession>
<evidence type="ECO:0000313" key="2">
    <source>
        <dbReference type="EMBL" id="CAG7833294.1"/>
    </source>
</evidence>
<dbReference type="InterPro" id="IPR043708">
    <property type="entry name" value="DUF5648"/>
</dbReference>
<dbReference type="Pfam" id="PF18885">
    <property type="entry name" value="DUF5648"/>
    <property type="match status" value="1"/>
</dbReference>
<sequence>MYRYLRLNHGDHFYTITDYNQTLDGHQYEGVVGLVFKSPRTGTAALHRYFNVGLGDHFYTTSWNEIKGGQHGYSYEGIECYVFEKPMDGTKPLFRYWNGRDHFYTINWSELRADSL</sequence>
<feature type="non-terminal residue" evidence="2">
    <location>
        <position position="116"/>
    </location>
</feature>
<dbReference type="OrthoDB" id="9987595at2759"/>
<gene>
    <name evidence="2" type="ORF">AFUS01_LOCUS42933</name>
</gene>
<dbReference type="AlphaFoldDB" id="A0A8J2PUE9"/>
<comment type="caution">
    <text evidence="2">The sequence shown here is derived from an EMBL/GenBank/DDBJ whole genome shotgun (WGS) entry which is preliminary data.</text>
</comment>
<protein>
    <recommendedName>
        <fullName evidence="1">DUF5648 domain-containing protein</fullName>
    </recommendedName>
</protein>
<organism evidence="2 3">
    <name type="scientific">Allacma fusca</name>
    <dbReference type="NCBI Taxonomy" id="39272"/>
    <lineage>
        <taxon>Eukaryota</taxon>
        <taxon>Metazoa</taxon>
        <taxon>Ecdysozoa</taxon>
        <taxon>Arthropoda</taxon>
        <taxon>Hexapoda</taxon>
        <taxon>Collembola</taxon>
        <taxon>Symphypleona</taxon>
        <taxon>Sminthuridae</taxon>
        <taxon>Allacma</taxon>
    </lineage>
</organism>
<name>A0A8J2PUE9_9HEXA</name>
<reference evidence="2" key="1">
    <citation type="submission" date="2021-06" db="EMBL/GenBank/DDBJ databases">
        <authorList>
            <person name="Hodson N. C."/>
            <person name="Mongue J. A."/>
            <person name="Jaron S. K."/>
        </authorList>
    </citation>
    <scope>NUCLEOTIDE SEQUENCE</scope>
</reference>
<feature type="domain" description="DUF5648" evidence="1">
    <location>
        <begin position="1"/>
        <end position="110"/>
    </location>
</feature>
<keyword evidence="3" id="KW-1185">Reference proteome</keyword>
<dbReference type="Proteomes" id="UP000708208">
    <property type="component" value="Unassembled WGS sequence"/>
</dbReference>
<dbReference type="EMBL" id="CAJVCH010569656">
    <property type="protein sequence ID" value="CAG7833294.1"/>
    <property type="molecule type" value="Genomic_DNA"/>
</dbReference>
<evidence type="ECO:0000313" key="3">
    <source>
        <dbReference type="Proteomes" id="UP000708208"/>
    </source>
</evidence>
<evidence type="ECO:0000259" key="1">
    <source>
        <dbReference type="Pfam" id="PF18885"/>
    </source>
</evidence>